<evidence type="ECO:0000313" key="3">
    <source>
        <dbReference type="Proteomes" id="UP000018688"/>
    </source>
</evidence>
<comment type="caution">
    <text evidence="2">The sequence shown here is derived from an EMBL/GenBank/DDBJ whole genome shotgun (WGS) entry which is preliminary data.</text>
</comment>
<evidence type="ECO:0000259" key="1">
    <source>
        <dbReference type="PROSITE" id="PS50035"/>
    </source>
</evidence>
<dbReference type="eggNOG" id="COG1502">
    <property type="taxonomic scope" value="Bacteria"/>
</dbReference>
<protein>
    <recommendedName>
        <fullName evidence="1">PLD phosphodiesterase domain-containing protein</fullName>
    </recommendedName>
</protein>
<dbReference type="Gene3D" id="3.30.870.10">
    <property type="entry name" value="Endonuclease Chain A"/>
    <property type="match status" value="1"/>
</dbReference>
<dbReference type="EMBL" id="AZJJ01000001">
    <property type="protein sequence ID" value="ETD27926.1"/>
    <property type="molecule type" value="Genomic_DNA"/>
</dbReference>
<feature type="domain" description="PLD phosphodiesterase" evidence="1">
    <location>
        <begin position="428"/>
        <end position="451"/>
    </location>
</feature>
<sequence>MAKKRKANNPQKLDPDLELLTHKYARFYIDDRESLENKSAVKKEGEEDTNFILYDARRVYYPYYKAQIHYQVAKMLELHPILAEILHIISELEKMQDKSTIATLKHITQLDSEIFYSILSDLEIKGYVENSSGVLKLSKNGKELLQKRKERVIEQESKCVQIDAIFGDVVAVAQRAKDIHLEHKADKEAIELKPEAQKRPKELHREFKDNLTLEQVLREALSGLDDREEKSQNTEAESQVSKAEYDIVAIDEVGEPKKFFTSYFCLFYKNAEEKEKILVIDEKYEIDRTATKLFDTLDTSKFKANENKAFKENIEKFSNLTAEVIQNQVNLELDLNEGTTIETAQHKDYLLYTFKNAKKAVYIHSPWVRYNVVKEYEKHIESALKKGIKVSIKYGLKPRNRFEKDPIDTKSKMLFDKWDKSYPNFKATTDNNHSKILICDDEFMIVGSFNWLSFGGLADKDGDTRGETSSVVKNLDSIQKEIDKF</sequence>
<reference evidence="2 3" key="1">
    <citation type="submission" date="2013-10" db="EMBL/GenBank/DDBJ databases">
        <title>The Genome Sequence of Helicobacter canis NCTC 12740.</title>
        <authorList>
            <consortium name="The Broad Institute Genomics Platform"/>
            <person name="Earl A."/>
            <person name="Fox J.G."/>
            <person name="Shen Z."/>
            <person name="Young S.K."/>
            <person name="Zeng Q."/>
            <person name="Gargeya S."/>
            <person name="Fitzgerald M."/>
            <person name="Abouelleil A."/>
            <person name="Alvarado L."/>
            <person name="Chapman S.B."/>
            <person name="Gainer-Dewar J."/>
            <person name="Goldberg J."/>
            <person name="Griggs A."/>
            <person name="Gujja S."/>
            <person name="Hansen M."/>
            <person name="Howarth C."/>
            <person name="Imamovic A."/>
            <person name="Ireland A."/>
            <person name="Larimer J."/>
            <person name="McCowan C."/>
            <person name="Murphy C."/>
            <person name="Pearson M."/>
            <person name="Poon T.W."/>
            <person name="Priest M."/>
            <person name="Roberts A."/>
            <person name="Saif S."/>
            <person name="Shea T."/>
            <person name="Sykes S."/>
            <person name="Wortman J."/>
            <person name="Nusbaum C."/>
            <person name="Birren B."/>
        </authorList>
    </citation>
    <scope>NUCLEOTIDE SEQUENCE [LARGE SCALE GENOMIC DNA]</scope>
    <source>
        <strain evidence="2 3">NCTC 12740</strain>
    </source>
</reference>
<name>V8CME8_9HELI</name>
<dbReference type="AlphaFoldDB" id="V8CME8"/>
<dbReference type="Proteomes" id="UP000018688">
    <property type="component" value="Unassembled WGS sequence"/>
</dbReference>
<dbReference type="GO" id="GO:0006793">
    <property type="term" value="P:phosphorus metabolic process"/>
    <property type="evidence" value="ECO:0007669"/>
    <property type="project" value="UniProtKB-ARBA"/>
</dbReference>
<accession>V8CME8</accession>
<proteinExistence type="predicted"/>
<dbReference type="RefSeq" id="WP_023929785.1">
    <property type="nucleotide sequence ID" value="NZ_KI669458.1"/>
</dbReference>
<dbReference type="PATRIC" id="fig|1357399.3.peg.897"/>
<dbReference type="Pfam" id="PF13091">
    <property type="entry name" value="PLDc_2"/>
    <property type="match status" value="1"/>
</dbReference>
<dbReference type="InterPro" id="IPR025202">
    <property type="entry name" value="PLD-like_dom"/>
</dbReference>
<dbReference type="GO" id="GO:0003824">
    <property type="term" value="F:catalytic activity"/>
    <property type="evidence" value="ECO:0007669"/>
    <property type="project" value="InterPro"/>
</dbReference>
<gene>
    <name evidence="2" type="ORF">HMPREF2087_00850</name>
</gene>
<dbReference type="PROSITE" id="PS50035">
    <property type="entry name" value="PLD"/>
    <property type="match status" value="1"/>
</dbReference>
<dbReference type="STRING" id="1357399.HMPREF2087_00850"/>
<organism evidence="2 3">
    <name type="scientific">Helicobacter canis NCTC 12740</name>
    <dbReference type="NCBI Taxonomy" id="1357399"/>
    <lineage>
        <taxon>Bacteria</taxon>
        <taxon>Pseudomonadati</taxon>
        <taxon>Campylobacterota</taxon>
        <taxon>Epsilonproteobacteria</taxon>
        <taxon>Campylobacterales</taxon>
        <taxon>Helicobacteraceae</taxon>
        <taxon>Helicobacter</taxon>
    </lineage>
</organism>
<dbReference type="CDD" id="cd09133">
    <property type="entry name" value="PLDc_unchar5"/>
    <property type="match status" value="1"/>
</dbReference>
<dbReference type="HOGENOM" id="CLU_574557_0_0_7"/>
<dbReference type="SUPFAM" id="SSF56024">
    <property type="entry name" value="Phospholipase D/nuclease"/>
    <property type="match status" value="1"/>
</dbReference>
<dbReference type="InterPro" id="IPR001736">
    <property type="entry name" value="PLipase_D/transphosphatidylase"/>
</dbReference>
<keyword evidence="3" id="KW-1185">Reference proteome</keyword>
<evidence type="ECO:0000313" key="2">
    <source>
        <dbReference type="EMBL" id="ETD27926.1"/>
    </source>
</evidence>